<reference evidence="1" key="1">
    <citation type="submission" date="2018-05" db="EMBL/GenBank/DDBJ databases">
        <authorList>
            <person name="Lanie J.A."/>
            <person name="Ng W.-L."/>
            <person name="Kazmierczak K.M."/>
            <person name="Andrzejewski T.M."/>
            <person name="Davidsen T.M."/>
            <person name="Wayne K.J."/>
            <person name="Tettelin H."/>
            <person name="Glass J.I."/>
            <person name="Rusch D."/>
            <person name="Podicherti R."/>
            <person name="Tsui H.-C.T."/>
            <person name="Winkler M.E."/>
        </authorList>
    </citation>
    <scope>NUCLEOTIDE SEQUENCE</scope>
</reference>
<dbReference type="EMBL" id="UINC01001992">
    <property type="protein sequence ID" value="SUZ91644.1"/>
    <property type="molecule type" value="Genomic_DNA"/>
</dbReference>
<name>A0A381RK86_9ZZZZ</name>
<dbReference type="AlphaFoldDB" id="A0A381RK86"/>
<accession>A0A381RK86</accession>
<dbReference type="SUPFAM" id="SSF56935">
    <property type="entry name" value="Porins"/>
    <property type="match status" value="1"/>
</dbReference>
<organism evidence="1">
    <name type="scientific">marine metagenome</name>
    <dbReference type="NCBI Taxonomy" id="408172"/>
    <lineage>
        <taxon>unclassified sequences</taxon>
        <taxon>metagenomes</taxon>
        <taxon>ecological metagenomes</taxon>
    </lineage>
</organism>
<evidence type="ECO:0000313" key="1">
    <source>
        <dbReference type="EMBL" id="SUZ91644.1"/>
    </source>
</evidence>
<dbReference type="InterPro" id="IPR023614">
    <property type="entry name" value="Porin_dom_sf"/>
</dbReference>
<evidence type="ECO:0008006" key="2">
    <source>
        <dbReference type="Google" id="ProtNLM"/>
    </source>
</evidence>
<gene>
    <name evidence="1" type="ORF">METZ01_LOCUS44498</name>
</gene>
<dbReference type="Gene3D" id="2.40.160.10">
    <property type="entry name" value="Porin"/>
    <property type="match status" value="1"/>
</dbReference>
<protein>
    <recommendedName>
        <fullName evidence="2">Porin domain-containing protein</fullName>
    </recommendedName>
</protein>
<sequence length="334" mass="38262">MKKILLMIIVLSPLVAFSQGREDQVNTKGQPHFKVFWNYHYDYTKDVDQVSAFELTRVYLGYKYTFNDKISAKITYDIGKNDAGSKHTAFIKIAQLDYKINPSIKISMGLLGGKQYNDQEKHWGYRYIYKTLQDENKFGPSADLGINAELEISKVLMANLFIVNGEGYKNLQDDNGNQRFGMSLIYNPSKLITTKLYYDTHASENSKSLNNIAFFAGYKADSWKIGAEYNKMENGTSYKTAIDDHNLEGISVYGSYIFNDKIEIFARFDEISSNTLNGQNSSWNYEKDGILILFGAQYIAAKGVKFSINSRNFNYINDDIEDSSFIYFNAEFKL</sequence>
<proteinExistence type="predicted"/>